<keyword evidence="3" id="KW-1185">Reference proteome</keyword>
<name>A0A8E2AVW6_9APHY</name>
<feature type="domain" description="T6SS Phospholipase effector Tle1-like catalytic" evidence="1">
    <location>
        <begin position="9"/>
        <end position="250"/>
    </location>
</feature>
<protein>
    <recommendedName>
        <fullName evidence="1">T6SS Phospholipase effector Tle1-like catalytic domain-containing protein</fullName>
    </recommendedName>
</protein>
<dbReference type="Pfam" id="PF09994">
    <property type="entry name" value="T6SS_Tle1-like_cat"/>
    <property type="match status" value="1"/>
</dbReference>
<gene>
    <name evidence="2" type="ORF">OBBRIDRAFT_738162</name>
</gene>
<dbReference type="PANTHER" id="PTHR33840">
    <property type="match status" value="1"/>
</dbReference>
<dbReference type="SUPFAM" id="SSF53474">
    <property type="entry name" value="alpha/beta-Hydrolases"/>
    <property type="match status" value="1"/>
</dbReference>
<dbReference type="EMBL" id="KV722532">
    <property type="protein sequence ID" value="OCH86355.1"/>
    <property type="molecule type" value="Genomic_DNA"/>
</dbReference>
<dbReference type="AlphaFoldDB" id="A0A8E2AVW6"/>
<dbReference type="Proteomes" id="UP000250043">
    <property type="component" value="Unassembled WGS sequence"/>
</dbReference>
<accession>A0A8E2AVW6</accession>
<proteinExistence type="predicted"/>
<evidence type="ECO:0000313" key="2">
    <source>
        <dbReference type="EMBL" id="OCH86355.1"/>
    </source>
</evidence>
<organism evidence="2 3">
    <name type="scientific">Obba rivulosa</name>
    <dbReference type="NCBI Taxonomy" id="1052685"/>
    <lineage>
        <taxon>Eukaryota</taxon>
        <taxon>Fungi</taxon>
        <taxon>Dikarya</taxon>
        <taxon>Basidiomycota</taxon>
        <taxon>Agaricomycotina</taxon>
        <taxon>Agaricomycetes</taxon>
        <taxon>Polyporales</taxon>
        <taxon>Gelatoporiaceae</taxon>
        <taxon>Obba</taxon>
    </lineage>
</organism>
<feature type="non-terminal residue" evidence="2">
    <location>
        <position position="421"/>
    </location>
</feature>
<sequence length="421" mass="48108">KCPHSKDGRNLVVCIDGTSNQFGVKNTNVIELYHLVKKLPGDNQVTYYNSGIGTYAKPSWKSLHYWSQVFDHTIDLAIAWNFDQIVLDAYRWLSEKYRKGDRIFLFGFSRGAYQVRTLAAMINKVRLIHSRNGEQIPLYVRSSYCPPKNDRTFASAHFKEVFSHEARVHFVGAWDTVSSVGVVRSKVLPGTADGMRHVCFFHHALAFDERRVKFLPEYVNQGLLPKRSESSQLRPPCVKEVWFAGTHSDMAPPLRWMIYEAIVAGLKLDDWTTATQTQTEVHESLKGIWWLLELLPMKYLSYKTKDGTRRRPHLGASRQVKGGQMIHSTVMDALQQMKYTPKAIPASKLKHDWEKLRTESPMSQDLPMDIEKDLFGLVQLDLERSMDKYASLGGEASSGNSSLSDLDRWVEISEHLGLILC</sequence>
<evidence type="ECO:0000313" key="3">
    <source>
        <dbReference type="Proteomes" id="UP000250043"/>
    </source>
</evidence>
<reference evidence="2 3" key="1">
    <citation type="submission" date="2016-07" db="EMBL/GenBank/DDBJ databases">
        <title>Draft genome of the white-rot fungus Obba rivulosa 3A-2.</title>
        <authorList>
            <consortium name="DOE Joint Genome Institute"/>
            <person name="Miettinen O."/>
            <person name="Riley R."/>
            <person name="Acob R."/>
            <person name="Barry K."/>
            <person name="Cullen D."/>
            <person name="De Vries R."/>
            <person name="Hainaut M."/>
            <person name="Hatakka A."/>
            <person name="Henrissat B."/>
            <person name="Hilden K."/>
            <person name="Kuo R."/>
            <person name="Labutti K."/>
            <person name="Lipzen A."/>
            <person name="Makela M.R."/>
            <person name="Sandor L."/>
            <person name="Spatafora J.W."/>
            <person name="Grigoriev I.V."/>
            <person name="Hibbett D.S."/>
        </authorList>
    </citation>
    <scope>NUCLEOTIDE SEQUENCE [LARGE SCALE GENOMIC DNA]</scope>
    <source>
        <strain evidence="2 3">3A-2</strain>
    </source>
</reference>
<evidence type="ECO:0000259" key="1">
    <source>
        <dbReference type="Pfam" id="PF09994"/>
    </source>
</evidence>
<dbReference type="PANTHER" id="PTHR33840:SF1">
    <property type="entry name" value="TLE1 PHOSPHOLIPASE DOMAIN-CONTAINING PROTEIN"/>
    <property type="match status" value="1"/>
</dbReference>
<dbReference type="InterPro" id="IPR018712">
    <property type="entry name" value="Tle1-like_cat"/>
</dbReference>
<dbReference type="InterPro" id="IPR029058">
    <property type="entry name" value="AB_hydrolase_fold"/>
</dbReference>
<dbReference type="OrthoDB" id="2794527at2759"/>